<dbReference type="PANTHER" id="PTHR10083:SF376">
    <property type="entry name" value="SERINE PEPTIDASE INHIBITOR, KUNITZ TYPE, 3"/>
    <property type="match status" value="1"/>
</dbReference>
<dbReference type="CDD" id="cd22614">
    <property type="entry name" value="Kunitz_TFPI1_2-like"/>
    <property type="match status" value="1"/>
</dbReference>
<keyword evidence="8" id="KW-0094">Blood coagulation</keyword>
<keyword evidence="9" id="KW-1015">Disulfide bond</keyword>
<evidence type="ECO:0000256" key="3">
    <source>
        <dbReference type="ARBA" id="ARBA00022690"/>
    </source>
</evidence>
<dbReference type="FunFam" id="4.10.410.10:FF:000012">
    <property type="entry name" value="Tissue factor pathway inhibitor"/>
    <property type="match status" value="1"/>
</dbReference>
<evidence type="ECO:0000256" key="1">
    <source>
        <dbReference type="ARBA" id="ARBA00004613"/>
    </source>
</evidence>
<dbReference type="SMART" id="SM00131">
    <property type="entry name" value="KU"/>
    <property type="match status" value="4"/>
</dbReference>
<dbReference type="GO" id="GO:0071396">
    <property type="term" value="P:cellular response to lipid"/>
    <property type="evidence" value="ECO:0007669"/>
    <property type="project" value="UniProtKB-ARBA"/>
</dbReference>
<keyword evidence="10" id="KW-0325">Glycoprotein</keyword>
<evidence type="ECO:0000313" key="19">
    <source>
        <dbReference type="Proteomes" id="UP001178461"/>
    </source>
</evidence>
<evidence type="ECO:0000256" key="16">
    <source>
        <dbReference type="SAM" id="SignalP"/>
    </source>
</evidence>
<dbReference type="Gene3D" id="4.10.410.10">
    <property type="entry name" value="Pancreatic trypsin inhibitor Kunitz domain"/>
    <property type="match status" value="4"/>
</dbReference>
<feature type="site" description="Reactive bond" evidence="15">
    <location>
        <begin position="134"/>
        <end position="135"/>
    </location>
</feature>
<feature type="site" description="Reactive bond" evidence="15">
    <location>
        <begin position="222"/>
        <end position="223"/>
    </location>
</feature>
<dbReference type="FunFam" id="4.10.410.10:FF:000013">
    <property type="entry name" value="Tissue factor pathway inhibitor"/>
    <property type="match status" value="1"/>
</dbReference>
<protein>
    <recommendedName>
        <fullName evidence="12">Tissue factor pathway inhibitor</fullName>
    </recommendedName>
    <alternativeName>
        <fullName evidence="13">Extrinsic pathway inhibitor</fullName>
    </alternativeName>
    <alternativeName>
        <fullName evidence="14">Lipoprotein-associated coagulation inhibitor</fullName>
    </alternativeName>
</protein>
<dbReference type="InterPro" id="IPR008296">
    <property type="entry name" value="TFPI-like"/>
</dbReference>
<name>A0AA35NSL5_9SAUR</name>
<proteinExistence type="predicted"/>
<feature type="signal peptide" evidence="16">
    <location>
        <begin position="1"/>
        <end position="22"/>
    </location>
</feature>
<comment type="function">
    <text evidence="11">Inhibits factor X (X(a)) directly and, in a Xa-dependent way, inhibits VIIa/tissue factor activity, presumably by forming a quaternary Xa/LACI/VIIa/TF complex. It possesses an antithrombotic action and also the ability to associate with lipoproteins in plasma.</text>
</comment>
<dbReference type="PROSITE" id="PS00280">
    <property type="entry name" value="BPTI_KUNITZ_1"/>
    <property type="match status" value="3"/>
</dbReference>
<keyword evidence="6" id="KW-0677">Repeat</keyword>
<evidence type="ECO:0000256" key="5">
    <source>
        <dbReference type="ARBA" id="ARBA00022729"/>
    </source>
</evidence>
<feature type="domain" description="BPTI/Kunitz inhibitor" evidence="17">
    <location>
        <begin position="52"/>
        <end position="102"/>
    </location>
</feature>
<comment type="subcellular location">
    <subcellularLocation>
        <location evidence="1">Secreted</location>
    </subcellularLocation>
</comment>
<organism evidence="18 19">
    <name type="scientific">Podarcis lilfordi</name>
    <name type="common">Lilford's wall lizard</name>
    <dbReference type="NCBI Taxonomy" id="74358"/>
    <lineage>
        <taxon>Eukaryota</taxon>
        <taxon>Metazoa</taxon>
        <taxon>Chordata</taxon>
        <taxon>Craniata</taxon>
        <taxon>Vertebrata</taxon>
        <taxon>Euteleostomi</taxon>
        <taxon>Lepidosauria</taxon>
        <taxon>Squamata</taxon>
        <taxon>Bifurcata</taxon>
        <taxon>Unidentata</taxon>
        <taxon>Episquamata</taxon>
        <taxon>Laterata</taxon>
        <taxon>Lacertibaenia</taxon>
        <taxon>Lacertidae</taxon>
        <taxon>Podarcis</taxon>
    </lineage>
</organism>
<dbReference type="CDD" id="cd22615">
    <property type="entry name" value="Kunitz_TFPI1_TFPI2_3-like"/>
    <property type="match status" value="2"/>
</dbReference>
<evidence type="ECO:0000313" key="18">
    <source>
        <dbReference type="EMBL" id="CAI5762114.1"/>
    </source>
</evidence>
<evidence type="ECO:0000256" key="14">
    <source>
        <dbReference type="ARBA" id="ARBA00081787"/>
    </source>
</evidence>
<dbReference type="EMBL" id="OX395126">
    <property type="protein sequence ID" value="CAI5762114.1"/>
    <property type="molecule type" value="Genomic_DNA"/>
</dbReference>
<evidence type="ECO:0000256" key="15">
    <source>
        <dbReference type="PIRSR" id="PIRSR001620-1"/>
    </source>
</evidence>
<feature type="chain" id="PRO_5041452620" description="Tissue factor pathway inhibitor" evidence="16">
    <location>
        <begin position="23"/>
        <end position="353"/>
    </location>
</feature>
<sequence length="353" mass="39982">MRADVFLAAILYLLSSNGPCHGTAPSVEEEEEEYGEAVGPAWPPLKLGMSICAFKADGGPCKALHVRYHFDIQTRQCEIFNYGGCEGNENNFLTLEECQLKCVVPDVPEKKKRSKSQRGKPPYCLLENDPGICRGLITRYFFNKESMKCEKFQYGGCLGNQNNFHTLKECQDTCEDNLHSANSLQITDMLVSTTNNTTPVVKQESVLLPSLCVMRRDRGLCKANEKRFFYNLTTGKCHPFSYSGCGGNENNFTSRKSCLQMCKKESVLLPSLCVMRRDRGLCKANEKRFFYNLTTSKCHPFSYSGCGGNENNFTSRKSCLQMCKKGFQGRMKIRRKRKKQVKLIDGEIVIERI</sequence>
<dbReference type="PANTHER" id="PTHR10083">
    <property type="entry name" value="KUNITZ-TYPE PROTEASE INHIBITOR-RELATED"/>
    <property type="match status" value="1"/>
</dbReference>
<reference evidence="18" key="1">
    <citation type="submission" date="2022-12" db="EMBL/GenBank/DDBJ databases">
        <authorList>
            <person name="Alioto T."/>
            <person name="Alioto T."/>
            <person name="Gomez Garrido J."/>
        </authorList>
    </citation>
    <scope>NUCLEOTIDE SEQUENCE</scope>
</reference>
<dbReference type="GO" id="GO:0005615">
    <property type="term" value="C:extracellular space"/>
    <property type="evidence" value="ECO:0007669"/>
    <property type="project" value="TreeGrafter"/>
</dbReference>
<dbReference type="PRINTS" id="PR00759">
    <property type="entry name" value="BASICPTASE"/>
</dbReference>
<keyword evidence="4" id="KW-0356">Hemostasis</keyword>
<evidence type="ECO:0000259" key="17">
    <source>
        <dbReference type="PROSITE" id="PS50279"/>
    </source>
</evidence>
<evidence type="ECO:0000256" key="7">
    <source>
        <dbReference type="ARBA" id="ARBA00022900"/>
    </source>
</evidence>
<evidence type="ECO:0000256" key="9">
    <source>
        <dbReference type="ARBA" id="ARBA00023157"/>
    </source>
</evidence>
<dbReference type="CDD" id="cd22613">
    <property type="entry name" value="Kunitz_TFPI1_1-like"/>
    <property type="match status" value="1"/>
</dbReference>
<evidence type="ECO:0000256" key="10">
    <source>
        <dbReference type="ARBA" id="ARBA00023180"/>
    </source>
</evidence>
<keyword evidence="19" id="KW-1185">Reference proteome</keyword>
<evidence type="ECO:0000256" key="8">
    <source>
        <dbReference type="ARBA" id="ARBA00023084"/>
    </source>
</evidence>
<dbReference type="GO" id="GO:0004867">
    <property type="term" value="F:serine-type endopeptidase inhibitor activity"/>
    <property type="evidence" value="ECO:0007669"/>
    <property type="project" value="UniProtKB-KW"/>
</dbReference>
<dbReference type="FunFam" id="4.10.410.10:FF:000004">
    <property type="entry name" value="Tissue factor pathway inhibitor"/>
    <property type="match status" value="1"/>
</dbReference>
<dbReference type="AlphaFoldDB" id="A0AA35NSL5"/>
<gene>
    <name evidence="18" type="ORF">PODLI_1B019877</name>
</gene>
<dbReference type="PIRSF" id="PIRSF001620">
    <property type="entry name" value="TFPI"/>
    <property type="match status" value="1"/>
</dbReference>
<keyword evidence="5 16" id="KW-0732">Signal</keyword>
<evidence type="ECO:0000256" key="12">
    <source>
        <dbReference type="ARBA" id="ARBA00073658"/>
    </source>
</evidence>
<feature type="domain" description="BPTI/Kunitz inhibitor" evidence="17">
    <location>
        <begin position="212"/>
        <end position="262"/>
    </location>
</feature>
<evidence type="ECO:0000256" key="2">
    <source>
        <dbReference type="ARBA" id="ARBA00022525"/>
    </source>
</evidence>
<dbReference type="PROSITE" id="PS50279">
    <property type="entry name" value="BPTI_KUNITZ_2"/>
    <property type="match status" value="4"/>
</dbReference>
<accession>A0AA35NSL5</accession>
<keyword evidence="7" id="KW-0722">Serine protease inhibitor</keyword>
<evidence type="ECO:0000256" key="11">
    <source>
        <dbReference type="ARBA" id="ARBA00057773"/>
    </source>
</evidence>
<dbReference type="InterPro" id="IPR036880">
    <property type="entry name" value="Kunitz_BPTI_sf"/>
</dbReference>
<dbReference type="InterPro" id="IPR020901">
    <property type="entry name" value="Prtase_inh_Kunz-CS"/>
</dbReference>
<feature type="site" description="Reactive bond" evidence="15">
    <location>
        <begin position="62"/>
        <end position="63"/>
    </location>
</feature>
<dbReference type="SUPFAM" id="SSF57362">
    <property type="entry name" value="BPTI-like"/>
    <property type="match status" value="4"/>
</dbReference>
<keyword evidence="2" id="KW-0964">Secreted</keyword>
<dbReference type="GO" id="GO:0007596">
    <property type="term" value="P:blood coagulation"/>
    <property type="evidence" value="ECO:0007669"/>
    <property type="project" value="UniProtKB-KW"/>
</dbReference>
<dbReference type="Proteomes" id="UP001178461">
    <property type="component" value="Chromosome 1"/>
</dbReference>
<dbReference type="InterPro" id="IPR002223">
    <property type="entry name" value="Kunitz_BPTI"/>
</dbReference>
<evidence type="ECO:0000256" key="6">
    <source>
        <dbReference type="ARBA" id="ARBA00022737"/>
    </source>
</evidence>
<dbReference type="Pfam" id="PF00014">
    <property type="entry name" value="Kunitz_BPTI"/>
    <property type="match status" value="4"/>
</dbReference>
<evidence type="ECO:0000256" key="13">
    <source>
        <dbReference type="ARBA" id="ARBA00081110"/>
    </source>
</evidence>
<keyword evidence="3" id="KW-0646">Protease inhibitor</keyword>
<evidence type="ECO:0000256" key="4">
    <source>
        <dbReference type="ARBA" id="ARBA00022696"/>
    </source>
</evidence>
<feature type="domain" description="BPTI/Kunitz inhibitor" evidence="17">
    <location>
        <begin position="124"/>
        <end position="174"/>
    </location>
</feature>
<feature type="domain" description="BPTI/Kunitz inhibitor" evidence="17">
    <location>
        <begin position="273"/>
        <end position="323"/>
    </location>
</feature>
<dbReference type="InterPro" id="IPR050098">
    <property type="entry name" value="TFPI/VKTCI-like"/>
</dbReference>